<gene>
    <name evidence="4" type="primary">IRR1</name>
    <name evidence="4" type="ORF">SLS55_001786</name>
</gene>
<organism evidence="4 5">
    <name type="scientific">Diplodia seriata</name>
    <dbReference type="NCBI Taxonomy" id="420778"/>
    <lineage>
        <taxon>Eukaryota</taxon>
        <taxon>Fungi</taxon>
        <taxon>Dikarya</taxon>
        <taxon>Ascomycota</taxon>
        <taxon>Pezizomycotina</taxon>
        <taxon>Dothideomycetes</taxon>
        <taxon>Dothideomycetes incertae sedis</taxon>
        <taxon>Botryosphaeriales</taxon>
        <taxon>Botryosphaeriaceae</taxon>
        <taxon>Diplodia</taxon>
    </lineage>
</organism>
<dbReference type="InterPro" id="IPR013721">
    <property type="entry name" value="STAG"/>
</dbReference>
<feature type="compositionally biased region" description="Basic residues" evidence="2">
    <location>
        <begin position="132"/>
        <end position="142"/>
    </location>
</feature>
<dbReference type="InterPro" id="IPR039662">
    <property type="entry name" value="Cohesin_Scc3/SA"/>
</dbReference>
<feature type="region of interest" description="Disordered" evidence="2">
    <location>
        <begin position="1032"/>
        <end position="1074"/>
    </location>
</feature>
<feature type="domain" description="SCD" evidence="3">
    <location>
        <begin position="365"/>
        <end position="450"/>
    </location>
</feature>
<feature type="compositionally biased region" description="Polar residues" evidence="2">
    <location>
        <begin position="1175"/>
        <end position="1187"/>
    </location>
</feature>
<dbReference type="PROSITE" id="PS51425">
    <property type="entry name" value="SCD"/>
    <property type="match status" value="1"/>
</dbReference>
<name>A0ABR3CQ96_9PEZI</name>
<protein>
    <submittedName>
        <fullName evidence="4">Cohesin complex subunit</fullName>
    </submittedName>
</protein>
<dbReference type="Pfam" id="PF08514">
    <property type="entry name" value="STAG"/>
    <property type="match status" value="1"/>
</dbReference>
<comment type="caution">
    <text evidence="4">The sequence shown here is derived from an EMBL/GenBank/DDBJ whole genome shotgun (WGS) entry which is preliminary data.</text>
</comment>
<dbReference type="GeneID" id="92005871"/>
<dbReference type="SUPFAM" id="SSF48371">
    <property type="entry name" value="ARM repeat"/>
    <property type="match status" value="1"/>
</dbReference>
<accession>A0ABR3CQ96</accession>
<dbReference type="PANTHER" id="PTHR11199">
    <property type="entry name" value="STROMAL ANTIGEN"/>
    <property type="match status" value="1"/>
</dbReference>
<keyword evidence="1" id="KW-0175">Coiled coil</keyword>
<sequence>MEPSSPDADAQQTRSSPADNNDTSAATRRKSGRVTRKPETIYSSAPTPATKRKRGADRDADASDDDNPEDEDDEDEDESSEGEADDEELRDKRRKKKRQSAAKAKSTPQRKPATKKSKPNGDTMSLAIRPATKAKKPRKPRPSKVAAAEEVGGLYGDVFAGNQSLNDVAAQWVQRFGEDNSEEMAALVNFVFRCAGCDLKIEGHDVENPDGVPGKLGDIQEQYQAQNIVEYPLIQKGKGSANFRHNLIEFFTSLIETLAQSELLWTQPTIIENISLWVNTMSSANSRPFRHTATLVSVTISSALCVVGAKLIEANAKAMRLKETEAKKSGKNKARLAEMDRIIEAGNEKLEALNGMVKNSFDEVFIHRYRDVDPRIRVECVTGLGSWIMNYPDYYFDGQHLRYLGWVLSDVHAPTRLEVVKQLQRLFDDADKLGGLRTFTERFRPRMVEMATQDADAHVRAASVELLDLLRQAGLIEPTDVDSVGRLIFDADTRVRKAVVDFFAENIAEITDQRIDELGGKEALDEALEGDEDYENPRLEWLMLKSLVESLAAYDDEDQSLPSQIERVPMSNSYMLVAGGMESRICVAAEALYDEIPEIQEWEVIAGYLLFDHSQSSAGAQQNGTTDDPETLLKQECKLNEKEETVLLDILNASVKLKLTRAVEAGKDKKKNKREKQELEEEQDTAARHLAALIPRLLNKFGAVPDAASAVLRLEHVLNLDVFEELRQDSTTYSRLLDDINKQFMSHGSEAVLVEASRALLHAKSYEELGEITEGKVQALWEDTVAALHALKKGKGLMTRGNLSANVLSAVSNTVLRISKLASISDCTEPLEAPPPAAAPKKQRSRKSQDVTPAENAIVILTELLHRGVPNSSTDTSLSATEDAVVANSARSLLFYFMWKVRSWEQSILTTGTVPPEDVEAIAERRDGCVAALEDVIRKRQGADELRQAAAGVLLDLCTLFTTLRDAQAKRDAKALRTATANGDAAASAGMDVDEDESRDDFMALLLGLSKDTQKSLLQLLAATEKHFAKKSRRSIDVADDDDPVDVDDDPESSDDEDDAADEEGAEGGGASNAHEVLLAEQRLCELASKLVLAILGGVVDGSGDDDDDDEEDEDEADRDDGPGPVRKRLERNKNKLGPNFKEVLAYLDVGTEKGPKKGKGGAAAAAAAARAKNRSISAPASNQQKSGAKKSEKSNEFVGEETDEEDEEEEQHHDEEEELRREGLVEDPDQEMEDEGAAGEEGDGGNAAAAQEAEEESVIGD</sequence>
<dbReference type="InterPro" id="IPR056396">
    <property type="entry name" value="HEAT_SCC3-SA"/>
</dbReference>
<dbReference type="EMBL" id="JAJVCZ030000002">
    <property type="protein sequence ID" value="KAL0262812.1"/>
    <property type="molecule type" value="Genomic_DNA"/>
</dbReference>
<dbReference type="InterPro" id="IPR020839">
    <property type="entry name" value="SCD"/>
</dbReference>
<feature type="region of interest" description="Disordered" evidence="2">
    <location>
        <begin position="829"/>
        <end position="852"/>
    </location>
</feature>
<evidence type="ECO:0000259" key="3">
    <source>
        <dbReference type="PROSITE" id="PS51425"/>
    </source>
</evidence>
<evidence type="ECO:0000256" key="1">
    <source>
        <dbReference type="SAM" id="Coils"/>
    </source>
</evidence>
<feature type="compositionally biased region" description="Acidic residues" evidence="2">
    <location>
        <begin position="1103"/>
        <end position="1119"/>
    </location>
</feature>
<feature type="compositionally biased region" description="Polar residues" evidence="2">
    <location>
        <begin position="10"/>
        <end position="26"/>
    </location>
</feature>
<reference evidence="4 5" key="1">
    <citation type="submission" date="2024-02" db="EMBL/GenBank/DDBJ databases">
        <title>De novo assembly and annotation of 12 fungi associated with fruit tree decline syndrome in Ontario, Canada.</title>
        <authorList>
            <person name="Sulman M."/>
            <person name="Ellouze W."/>
            <person name="Ilyukhin E."/>
        </authorList>
    </citation>
    <scope>NUCLEOTIDE SEQUENCE [LARGE SCALE GENOMIC DNA]</scope>
    <source>
        <strain evidence="4 5">FDS-637</strain>
    </source>
</reference>
<feature type="compositionally biased region" description="Acidic residues" evidence="2">
    <location>
        <begin position="1038"/>
        <end position="1066"/>
    </location>
</feature>
<feature type="compositionally biased region" description="Acidic residues" evidence="2">
    <location>
        <begin position="1226"/>
        <end position="1244"/>
    </location>
</feature>
<evidence type="ECO:0000313" key="5">
    <source>
        <dbReference type="Proteomes" id="UP001430584"/>
    </source>
</evidence>
<dbReference type="Pfam" id="PF24571">
    <property type="entry name" value="HEAT_SCC3-SA"/>
    <property type="match status" value="1"/>
</dbReference>
<feature type="compositionally biased region" description="Basic and acidic residues" evidence="2">
    <location>
        <begin position="1211"/>
        <end position="1225"/>
    </location>
</feature>
<feature type="compositionally biased region" description="Acidic residues" evidence="2">
    <location>
        <begin position="62"/>
        <end position="88"/>
    </location>
</feature>
<proteinExistence type="predicted"/>
<feature type="region of interest" description="Disordered" evidence="2">
    <location>
        <begin position="1"/>
        <end position="147"/>
    </location>
</feature>
<dbReference type="PANTHER" id="PTHR11199:SF0">
    <property type="entry name" value="LD34181P-RELATED"/>
    <property type="match status" value="1"/>
</dbReference>
<dbReference type="Pfam" id="PF21581">
    <property type="entry name" value="SCD"/>
    <property type="match status" value="1"/>
</dbReference>
<feature type="compositionally biased region" description="Acidic residues" evidence="2">
    <location>
        <begin position="1253"/>
        <end position="1262"/>
    </location>
</feature>
<dbReference type="Gene3D" id="1.25.10.10">
    <property type="entry name" value="Leucine-rich Repeat Variant"/>
    <property type="match status" value="1"/>
</dbReference>
<dbReference type="Proteomes" id="UP001430584">
    <property type="component" value="Unassembled WGS sequence"/>
</dbReference>
<dbReference type="InterPro" id="IPR016024">
    <property type="entry name" value="ARM-type_fold"/>
</dbReference>
<keyword evidence="5" id="KW-1185">Reference proteome</keyword>
<feature type="region of interest" description="Disordered" evidence="2">
    <location>
        <begin position="1152"/>
        <end position="1262"/>
    </location>
</feature>
<evidence type="ECO:0000313" key="4">
    <source>
        <dbReference type="EMBL" id="KAL0262812.1"/>
    </source>
</evidence>
<dbReference type="RefSeq" id="XP_066635841.1">
    <property type="nucleotide sequence ID" value="XM_066773274.1"/>
</dbReference>
<feature type="coiled-coil region" evidence="1">
    <location>
        <begin position="662"/>
        <end position="692"/>
    </location>
</feature>
<evidence type="ECO:0000256" key="2">
    <source>
        <dbReference type="SAM" id="MobiDB-lite"/>
    </source>
</evidence>
<dbReference type="InterPro" id="IPR011989">
    <property type="entry name" value="ARM-like"/>
</dbReference>
<feature type="compositionally biased region" description="Acidic residues" evidence="2">
    <location>
        <begin position="1199"/>
        <end position="1210"/>
    </location>
</feature>
<feature type="region of interest" description="Disordered" evidence="2">
    <location>
        <begin position="1099"/>
        <end position="1140"/>
    </location>
</feature>